<dbReference type="EMBL" id="JBJQOH010000004">
    <property type="protein sequence ID" value="KAL3689999.1"/>
    <property type="molecule type" value="Genomic_DNA"/>
</dbReference>
<protein>
    <recommendedName>
        <fullName evidence="8">Calmodulin-binding protein</fullName>
    </recommendedName>
</protein>
<reference evidence="6 7" key="1">
    <citation type="submission" date="2024-09" db="EMBL/GenBank/DDBJ databases">
        <title>Chromosome-scale assembly of Riccia sorocarpa.</title>
        <authorList>
            <person name="Paukszto L."/>
        </authorList>
    </citation>
    <scope>NUCLEOTIDE SEQUENCE [LARGE SCALE GENOMIC DNA]</scope>
    <source>
        <strain evidence="6">LP-2024</strain>
        <tissue evidence="6">Aerial parts of the thallus</tissue>
    </source>
</reference>
<comment type="subcellular location">
    <subcellularLocation>
        <location evidence="2">Cytoplasm</location>
    </subcellularLocation>
    <subcellularLocation>
        <location evidence="1">Nucleus</location>
    </subcellularLocation>
</comment>
<dbReference type="PANTHER" id="PTHR31250:SF27">
    <property type="entry name" value="IQ DOMAIN-CONTAINING PROTEIN IQM5"/>
    <property type="match status" value="1"/>
</dbReference>
<evidence type="ECO:0000256" key="4">
    <source>
        <dbReference type="ARBA" id="ARBA00023242"/>
    </source>
</evidence>
<dbReference type="PANTHER" id="PTHR31250">
    <property type="entry name" value="IQ DOMAIN-CONTAINING PROTEIN IQM3"/>
    <property type="match status" value="1"/>
</dbReference>
<dbReference type="AlphaFoldDB" id="A0ABD3HHT3"/>
<keyword evidence="4" id="KW-0539">Nucleus</keyword>
<evidence type="ECO:0000256" key="5">
    <source>
        <dbReference type="SAM" id="MobiDB-lite"/>
    </source>
</evidence>
<dbReference type="Proteomes" id="UP001633002">
    <property type="component" value="Unassembled WGS sequence"/>
</dbReference>
<evidence type="ECO:0008006" key="8">
    <source>
        <dbReference type="Google" id="ProtNLM"/>
    </source>
</evidence>
<accession>A0ABD3HHT3</accession>
<evidence type="ECO:0000313" key="7">
    <source>
        <dbReference type="Proteomes" id="UP001633002"/>
    </source>
</evidence>
<feature type="compositionally biased region" description="Basic and acidic residues" evidence="5">
    <location>
        <begin position="291"/>
        <end position="319"/>
    </location>
</feature>
<dbReference type="GO" id="GO:0005634">
    <property type="term" value="C:nucleus"/>
    <property type="evidence" value="ECO:0007669"/>
    <property type="project" value="UniProtKB-SubCell"/>
</dbReference>
<dbReference type="InterPro" id="IPR044159">
    <property type="entry name" value="IQM"/>
</dbReference>
<keyword evidence="7" id="KW-1185">Reference proteome</keyword>
<proteinExistence type="predicted"/>
<feature type="region of interest" description="Disordered" evidence="5">
    <location>
        <begin position="291"/>
        <end position="346"/>
    </location>
</feature>
<feature type="region of interest" description="Disordered" evidence="5">
    <location>
        <begin position="366"/>
        <end position="475"/>
    </location>
</feature>
<comment type="caution">
    <text evidence="6">The sequence shown here is derived from an EMBL/GenBank/DDBJ whole genome shotgun (WGS) entry which is preliminary data.</text>
</comment>
<organism evidence="6 7">
    <name type="scientific">Riccia sorocarpa</name>
    <dbReference type="NCBI Taxonomy" id="122646"/>
    <lineage>
        <taxon>Eukaryota</taxon>
        <taxon>Viridiplantae</taxon>
        <taxon>Streptophyta</taxon>
        <taxon>Embryophyta</taxon>
        <taxon>Marchantiophyta</taxon>
        <taxon>Marchantiopsida</taxon>
        <taxon>Marchantiidae</taxon>
        <taxon>Marchantiales</taxon>
        <taxon>Ricciaceae</taxon>
        <taxon>Riccia</taxon>
    </lineage>
</organism>
<feature type="compositionally biased region" description="Polar residues" evidence="5">
    <location>
        <begin position="378"/>
        <end position="404"/>
    </location>
</feature>
<evidence type="ECO:0000313" key="6">
    <source>
        <dbReference type="EMBL" id="KAL3689999.1"/>
    </source>
</evidence>
<feature type="compositionally biased region" description="Low complexity" evidence="5">
    <location>
        <begin position="321"/>
        <end position="335"/>
    </location>
</feature>
<evidence type="ECO:0000256" key="1">
    <source>
        <dbReference type="ARBA" id="ARBA00004123"/>
    </source>
</evidence>
<dbReference type="GO" id="GO:0005737">
    <property type="term" value="C:cytoplasm"/>
    <property type="evidence" value="ECO:0007669"/>
    <property type="project" value="UniProtKB-SubCell"/>
</dbReference>
<gene>
    <name evidence="6" type="ORF">R1sor_016308</name>
</gene>
<keyword evidence="3" id="KW-0963">Cytoplasm</keyword>
<name>A0ABD3HHT3_9MARC</name>
<evidence type="ECO:0000256" key="2">
    <source>
        <dbReference type="ARBA" id="ARBA00004496"/>
    </source>
</evidence>
<sequence>MTLNHAENLSPLTCDRVILPNPTEDHSQEKAVFSLLNRASSSKLGDECMAADVASMSSKFGWWNVVDGAMLQRFSCEKPNSPVERWFRLEKKAAKVGKGLVKNKKGRKLVSQHWLEAIDPLHRYGHNLRFYFEAWCHTETNEPFFHWLDSGEGKDLDLEECPRDTLHNERIRYLSPAEREQYEVIVEDGKLVYKLSREPVNSTKGDRWIFVMSTDGVLYIGKKERGNLQHSSFLAGAAITSAGRLRVSDGIIKRIEAHSGHYRPTLENFKQVISLLESRGADLSTATVEYSSKEMMKPSKSSSDLKADEKDQTTDKVEDALQSPLSRSLSSPGSPKDCDWQLGDKGNEEHDVMNALAGLKGKHDIFRKEGPGVKQGSPLETNVMTDNGQDPSNGQFPQKDQPNTDGRESSKSNGTDAGFERAHLGGLGSEMRQSRSQDDEELQARAAQEPVSLQDQEVVEENIEHLAADHASQSA</sequence>
<evidence type="ECO:0000256" key="3">
    <source>
        <dbReference type="ARBA" id="ARBA00022490"/>
    </source>
</evidence>